<evidence type="ECO:0000256" key="4">
    <source>
        <dbReference type="ARBA" id="ARBA00022729"/>
    </source>
</evidence>
<sequence>MNTISPSRARLTSLAGRLLTLTAIIGLSGAVLTGCSTSAEAVADNPNYTTEPSDSFPVTVEHQFGETVIPSEPQRVVVVGLTEQDILLELGVTPIATTEWYGEQPYAVWPWATGLLGDAKPTVLDQTDGLEFEKIASLKPDLIVGTNAGLTEDAYKKLATIAPTVTGVEGSGLYFSDWQDQTRQVSKAMGRSAEGEALIDGVESAYAEAAAAHPEFAGLTASFSQGVPYDGNIYVYPDGLNTDFLTDLGFVMTPGLEKYAPEEGQQALISPENMSLIDADVIVFATESDDGVKEILDFGTTSSLNAVTGGHAVFSNPGLSGAIYFLTPLSQKYVLEKLVPRLVDAVNGTAPQSVEG</sequence>
<name>A0A1T4YEN9_9MICO</name>
<dbReference type="InterPro" id="IPR051313">
    <property type="entry name" value="Bact_iron-sidero_bind"/>
</dbReference>
<dbReference type="AlphaFoldDB" id="A0A1T4YEN9"/>
<comment type="similarity">
    <text evidence="2">Belongs to the bacterial solute-binding protein 8 family.</text>
</comment>
<protein>
    <submittedName>
        <fullName evidence="6">Iron complex transport system substrate-binding protein</fullName>
    </submittedName>
</protein>
<keyword evidence="4" id="KW-0732">Signal</keyword>
<dbReference type="Pfam" id="PF01497">
    <property type="entry name" value="Peripla_BP_2"/>
    <property type="match status" value="1"/>
</dbReference>
<evidence type="ECO:0000256" key="1">
    <source>
        <dbReference type="ARBA" id="ARBA00004196"/>
    </source>
</evidence>
<accession>A0A1T4YEN9</accession>
<keyword evidence="3" id="KW-0813">Transport</keyword>
<dbReference type="Proteomes" id="UP000189735">
    <property type="component" value="Unassembled WGS sequence"/>
</dbReference>
<dbReference type="InterPro" id="IPR002491">
    <property type="entry name" value="ABC_transptr_periplasmic_BD"/>
</dbReference>
<evidence type="ECO:0000259" key="5">
    <source>
        <dbReference type="PROSITE" id="PS50983"/>
    </source>
</evidence>
<dbReference type="RefSeq" id="WP_078715028.1">
    <property type="nucleotide sequence ID" value="NZ_FUYG01000008.1"/>
</dbReference>
<reference evidence="7" key="1">
    <citation type="submission" date="2017-02" db="EMBL/GenBank/DDBJ databases">
        <authorList>
            <person name="Varghese N."/>
            <person name="Submissions S."/>
        </authorList>
    </citation>
    <scope>NUCLEOTIDE SEQUENCE [LARGE SCALE GENOMIC DNA]</scope>
    <source>
        <strain evidence="7">VKM Ac-2052</strain>
    </source>
</reference>
<gene>
    <name evidence="6" type="ORF">SAMN06295879_2949</name>
</gene>
<comment type="subcellular location">
    <subcellularLocation>
        <location evidence="1">Cell envelope</location>
    </subcellularLocation>
</comment>
<dbReference type="EMBL" id="FUYG01000008">
    <property type="protein sequence ID" value="SKB00173.1"/>
    <property type="molecule type" value="Genomic_DNA"/>
</dbReference>
<dbReference type="PANTHER" id="PTHR30532:SF24">
    <property type="entry name" value="FERRIC ENTEROBACTIN-BINDING PERIPLASMIC PROTEIN FEPB"/>
    <property type="match status" value="1"/>
</dbReference>
<evidence type="ECO:0000256" key="3">
    <source>
        <dbReference type="ARBA" id="ARBA00022448"/>
    </source>
</evidence>
<dbReference type="SUPFAM" id="SSF53807">
    <property type="entry name" value="Helical backbone' metal receptor"/>
    <property type="match status" value="1"/>
</dbReference>
<evidence type="ECO:0000256" key="2">
    <source>
        <dbReference type="ARBA" id="ARBA00008814"/>
    </source>
</evidence>
<dbReference type="PANTHER" id="PTHR30532">
    <property type="entry name" value="IRON III DICITRATE-BINDING PERIPLASMIC PROTEIN"/>
    <property type="match status" value="1"/>
</dbReference>
<evidence type="ECO:0000313" key="7">
    <source>
        <dbReference type="Proteomes" id="UP000189735"/>
    </source>
</evidence>
<feature type="domain" description="Fe/B12 periplasmic-binding" evidence="5">
    <location>
        <begin position="75"/>
        <end position="346"/>
    </location>
</feature>
<dbReference type="Gene3D" id="3.40.50.1980">
    <property type="entry name" value="Nitrogenase molybdenum iron protein domain"/>
    <property type="match status" value="2"/>
</dbReference>
<dbReference type="PROSITE" id="PS50983">
    <property type="entry name" value="FE_B12_PBP"/>
    <property type="match status" value="1"/>
</dbReference>
<dbReference type="GO" id="GO:1901678">
    <property type="term" value="P:iron coordination entity transport"/>
    <property type="evidence" value="ECO:0007669"/>
    <property type="project" value="UniProtKB-ARBA"/>
</dbReference>
<evidence type="ECO:0000313" key="6">
    <source>
        <dbReference type="EMBL" id="SKB00173.1"/>
    </source>
</evidence>
<proteinExistence type="inferred from homology"/>
<dbReference type="GO" id="GO:0030288">
    <property type="term" value="C:outer membrane-bounded periplasmic space"/>
    <property type="evidence" value="ECO:0007669"/>
    <property type="project" value="TreeGrafter"/>
</dbReference>
<organism evidence="6 7">
    <name type="scientific">Agreia bicolorata</name>
    <dbReference type="NCBI Taxonomy" id="110935"/>
    <lineage>
        <taxon>Bacteria</taxon>
        <taxon>Bacillati</taxon>
        <taxon>Actinomycetota</taxon>
        <taxon>Actinomycetes</taxon>
        <taxon>Micrococcales</taxon>
        <taxon>Microbacteriaceae</taxon>
        <taxon>Agreia</taxon>
    </lineage>
</organism>